<keyword evidence="2" id="KW-1185">Reference proteome</keyword>
<accession>A0A5J5EFI4</accession>
<feature type="non-terminal residue" evidence="1">
    <location>
        <position position="172"/>
    </location>
</feature>
<sequence length="172" mass="19530">MQQIHERTRIVNPLKRKATTAFIPEDLTGYLQPLDAHVNKSVKQHISDYLEEKIEQNWHSDFPDKANVRARERRILITRCVADAWEKLHDEQGDLIRKSFQQTGISLNPDGSEDHLLKVKDLPDLAKEIGGSEIWGAGGLNCNLEPGVVENGRHQTGGGLLQEDNWPRLLQL</sequence>
<comment type="caution">
    <text evidence="1">The sequence shown here is derived from an EMBL/GenBank/DDBJ whole genome shotgun (WGS) entry which is preliminary data.</text>
</comment>
<dbReference type="AlphaFoldDB" id="A0A5J5EFI4"/>
<organism evidence="1 2">
    <name type="scientific">Sphaerosporella brunnea</name>
    <dbReference type="NCBI Taxonomy" id="1250544"/>
    <lineage>
        <taxon>Eukaryota</taxon>
        <taxon>Fungi</taxon>
        <taxon>Dikarya</taxon>
        <taxon>Ascomycota</taxon>
        <taxon>Pezizomycotina</taxon>
        <taxon>Pezizomycetes</taxon>
        <taxon>Pezizales</taxon>
        <taxon>Pyronemataceae</taxon>
        <taxon>Sphaerosporella</taxon>
    </lineage>
</organism>
<evidence type="ECO:0008006" key="3">
    <source>
        <dbReference type="Google" id="ProtNLM"/>
    </source>
</evidence>
<reference evidence="1 2" key="1">
    <citation type="submission" date="2019-09" db="EMBL/GenBank/DDBJ databases">
        <title>Draft genome of the ectomycorrhizal ascomycete Sphaerosporella brunnea.</title>
        <authorList>
            <consortium name="DOE Joint Genome Institute"/>
            <person name="Benucci G.M."/>
            <person name="Marozzi G."/>
            <person name="Antonielli L."/>
            <person name="Sanchez S."/>
            <person name="Marco P."/>
            <person name="Wang X."/>
            <person name="Falini L.B."/>
            <person name="Barry K."/>
            <person name="Haridas S."/>
            <person name="Lipzen A."/>
            <person name="Labutti K."/>
            <person name="Grigoriev I.V."/>
            <person name="Murat C."/>
            <person name="Martin F."/>
            <person name="Albertini E."/>
            <person name="Donnini D."/>
            <person name="Bonito G."/>
        </authorList>
    </citation>
    <scope>NUCLEOTIDE SEQUENCE [LARGE SCALE GENOMIC DNA]</scope>
    <source>
        <strain evidence="1 2">Sb_GMNB300</strain>
    </source>
</reference>
<name>A0A5J5EFI4_9PEZI</name>
<dbReference type="OrthoDB" id="5427804at2759"/>
<dbReference type="InParanoid" id="A0A5J5EFI4"/>
<proteinExistence type="predicted"/>
<gene>
    <name evidence="1" type="ORF">FN846DRAFT_973897</name>
</gene>
<dbReference type="Proteomes" id="UP000326924">
    <property type="component" value="Unassembled WGS sequence"/>
</dbReference>
<evidence type="ECO:0000313" key="2">
    <source>
        <dbReference type="Proteomes" id="UP000326924"/>
    </source>
</evidence>
<protein>
    <recommendedName>
        <fullName evidence="3">DDE-1 domain-containing protein</fullName>
    </recommendedName>
</protein>
<dbReference type="EMBL" id="VXIS01000338">
    <property type="protein sequence ID" value="KAA8894455.1"/>
    <property type="molecule type" value="Genomic_DNA"/>
</dbReference>
<evidence type="ECO:0000313" key="1">
    <source>
        <dbReference type="EMBL" id="KAA8894455.1"/>
    </source>
</evidence>